<proteinExistence type="inferred from homology"/>
<dbReference type="PANTHER" id="PTHR31142">
    <property type="entry name" value="TOBAMOVIRUS MULTIPLICATION PROTEIN 1-LIKE ISOFORM X1"/>
    <property type="match status" value="1"/>
</dbReference>
<dbReference type="PANTHER" id="PTHR31142:SF3">
    <property type="entry name" value="THH1_TOM1_TOM3 DOMAIN-CONTAINING PROTEIN"/>
    <property type="match status" value="1"/>
</dbReference>
<feature type="compositionally biased region" description="Low complexity" evidence="6">
    <location>
        <begin position="307"/>
        <end position="325"/>
    </location>
</feature>
<dbReference type="OrthoDB" id="17570at2759"/>
<evidence type="ECO:0000313" key="9">
    <source>
        <dbReference type="EMBL" id="CEO99175.1"/>
    </source>
</evidence>
<feature type="transmembrane region" description="Helical" evidence="7">
    <location>
        <begin position="81"/>
        <end position="100"/>
    </location>
</feature>
<evidence type="ECO:0000256" key="6">
    <source>
        <dbReference type="SAM" id="MobiDB-lite"/>
    </source>
</evidence>
<keyword evidence="3 7" id="KW-0812">Transmembrane</keyword>
<accession>A0A0G4IV73</accession>
<sequence length="325" mass="36521">LGCSGPFSVCSSSLAQPTVLMSLTFAFTGCLYASISHCATITKMAQVPIDLQFATFSLVCMFYAFLVYERMWLHVRHFYRIMYALANGTVLALTTVYIILSWKHGVDPSSDLEKTHHLFMSLQFLILVITYAYYGVRLMLASSSPDKPANNLRKLSPRMILSITIMTWLIFVSRCVFNFLTTFDVIQVQIGSENGKRYISGLAFFLLFIWEVIPTSMVLIYFREIPATSFGWRTLFCLPNRSDALLLNCGSADLGSDTLLLSSEQSSPDVFGDQNAFMRSLSRPKGIQQQPTDIRIIPDIRTRYDTGSDNDSLSSSAGSEDMQHQ</sequence>
<protein>
    <recommendedName>
        <fullName evidence="8">THH1/TOM1/TOM3 domain-containing protein</fullName>
    </recommendedName>
</protein>
<organism evidence="9 10">
    <name type="scientific">Plasmodiophora brassicae</name>
    <name type="common">Clubroot disease agent</name>
    <dbReference type="NCBI Taxonomy" id="37360"/>
    <lineage>
        <taxon>Eukaryota</taxon>
        <taxon>Sar</taxon>
        <taxon>Rhizaria</taxon>
        <taxon>Endomyxa</taxon>
        <taxon>Phytomyxea</taxon>
        <taxon>Plasmodiophorida</taxon>
        <taxon>Plasmodiophoridae</taxon>
        <taxon>Plasmodiophora</taxon>
    </lineage>
</organism>
<evidence type="ECO:0000256" key="2">
    <source>
        <dbReference type="ARBA" id="ARBA00006779"/>
    </source>
</evidence>
<feature type="transmembrane region" description="Helical" evidence="7">
    <location>
        <begin position="51"/>
        <end position="69"/>
    </location>
</feature>
<feature type="domain" description="THH1/TOM1/TOM3" evidence="8">
    <location>
        <begin position="43"/>
        <end position="228"/>
    </location>
</feature>
<keyword evidence="10" id="KW-1185">Reference proteome</keyword>
<evidence type="ECO:0000256" key="4">
    <source>
        <dbReference type="ARBA" id="ARBA00022989"/>
    </source>
</evidence>
<dbReference type="EMBL" id="CDSF01000090">
    <property type="protein sequence ID" value="CEO99175.1"/>
    <property type="molecule type" value="Genomic_DNA"/>
</dbReference>
<keyword evidence="5 7" id="KW-0472">Membrane</keyword>
<feature type="region of interest" description="Disordered" evidence="6">
    <location>
        <begin position="298"/>
        <end position="325"/>
    </location>
</feature>
<dbReference type="InterPro" id="IPR009457">
    <property type="entry name" value="THH1/TOM1/TOM3_dom"/>
</dbReference>
<dbReference type="GO" id="GO:0012505">
    <property type="term" value="C:endomembrane system"/>
    <property type="evidence" value="ECO:0007669"/>
    <property type="project" value="UniProtKB-SubCell"/>
</dbReference>
<evidence type="ECO:0000259" key="8">
    <source>
        <dbReference type="Pfam" id="PF06454"/>
    </source>
</evidence>
<comment type="subcellular location">
    <subcellularLocation>
        <location evidence="1">Endomembrane system</location>
        <topology evidence="1">Multi-pass membrane protein</topology>
    </subcellularLocation>
</comment>
<reference evidence="9 10" key="1">
    <citation type="submission" date="2015-02" db="EMBL/GenBank/DDBJ databases">
        <authorList>
            <person name="Chooi Y.-H."/>
        </authorList>
    </citation>
    <scope>NUCLEOTIDE SEQUENCE [LARGE SCALE GENOMIC DNA]</scope>
    <source>
        <strain evidence="9">E3</strain>
    </source>
</reference>
<dbReference type="AlphaFoldDB" id="A0A0G4IV73"/>
<gene>
    <name evidence="9" type="ORF">PBRA_001081</name>
</gene>
<comment type="similarity">
    <text evidence="2">Belongs to the plant tobamovirus multiplication TOM1 protein family.</text>
</comment>
<feature type="non-terminal residue" evidence="9">
    <location>
        <position position="1"/>
    </location>
</feature>
<evidence type="ECO:0000313" key="10">
    <source>
        <dbReference type="Proteomes" id="UP000039324"/>
    </source>
</evidence>
<evidence type="ECO:0000256" key="1">
    <source>
        <dbReference type="ARBA" id="ARBA00004127"/>
    </source>
</evidence>
<evidence type="ECO:0000256" key="7">
    <source>
        <dbReference type="SAM" id="Phobius"/>
    </source>
</evidence>
<dbReference type="Pfam" id="PF06454">
    <property type="entry name" value="THH1_TOM1-3_dom"/>
    <property type="match status" value="1"/>
</dbReference>
<keyword evidence="4 7" id="KW-1133">Transmembrane helix</keyword>
<name>A0A0G4IV73_PLABS</name>
<evidence type="ECO:0000256" key="5">
    <source>
        <dbReference type="ARBA" id="ARBA00023136"/>
    </source>
</evidence>
<dbReference type="Proteomes" id="UP000039324">
    <property type="component" value="Unassembled WGS sequence"/>
</dbReference>
<feature type="transmembrane region" description="Helical" evidence="7">
    <location>
        <begin position="201"/>
        <end position="222"/>
    </location>
</feature>
<evidence type="ECO:0000256" key="3">
    <source>
        <dbReference type="ARBA" id="ARBA00022692"/>
    </source>
</evidence>
<feature type="transmembrane region" description="Helical" evidence="7">
    <location>
        <begin position="160"/>
        <end position="181"/>
    </location>
</feature>
<feature type="transmembrane region" description="Helical" evidence="7">
    <location>
        <begin position="120"/>
        <end position="140"/>
    </location>
</feature>
<dbReference type="InterPro" id="IPR040226">
    <property type="entry name" value="THH1/TOM1/TOM3"/>
</dbReference>